<dbReference type="SUPFAM" id="SSF53795">
    <property type="entry name" value="PEP carboxykinase-like"/>
    <property type="match status" value="1"/>
</dbReference>
<dbReference type="AlphaFoldDB" id="A0A371Z329"/>
<name>A0A371Z329_9PROT</name>
<dbReference type="EMBL" id="QUWV01000029">
    <property type="protein sequence ID" value="RFD20877.1"/>
    <property type="molecule type" value="Genomic_DNA"/>
</dbReference>
<dbReference type="Gene3D" id="3.40.50.300">
    <property type="entry name" value="P-loop containing nucleotide triphosphate hydrolases"/>
    <property type="match status" value="1"/>
</dbReference>
<gene>
    <name evidence="2" type="ORF">DY926_03815</name>
</gene>
<dbReference type="Proteomes" id="UP000262371">
    <property type="component" value="Unassembled WGS sequence"/>
</dbReference>
<dbReference type="OrthoDB" id="8326226at2"/>
<keyword evidence="3" id="KW-1185">Reference proteome</keyword>
<sequence>MNDPVQIHASCAARHEQGILLVGPSGAGKSDLLLRLVDAGYDLVADDRVCVHDGWASAPPRLAGLLEVRGIGIIRMGWRERVRIAAVARLVTPQGYAARLPRGPGCDKVTGRPEFLLDPAQPSAVARVGLVLDCVAGRAHLLDEGQV</sequence>
<dbReference type="InterPro" id="IPR011104">
    <property type="entry name" value="Hpr_kin/Pase_C"/>
</dbReference>
<proteinExistence type="predicted"/>
<dbReference type="GO" id="GO:0000155">
    <property type="term" value="F:phosphorelay sensor kinase activity"/>
    <property type="evidence" value="ECO:0007669"/>
    <property type="project" value="InterPro"/>
</dbReference>
<evidence type="ECO:0000259" key="1">
    <source>
        <dbReference type="Pfam" id="PF07475"/>
    </source>
</evidence>
<dbReference type="RefSeq" id="WP_116702153.1">
    <property type="nucleotide sequence ID" value="NZ_QUWV01000029.1"/>
</dbReference>
<evidence type="ECO:0000313" key="2">
    <source>
        <dbReference type="EMBL" id="RFD20877.1"/>
    </source>
</evidence>
<dbReference type="GO" id="GO:0006109">
    <property type="term" value="P:regulation of carbohydrate metabolic process"/>
    <property type="evidence" value="ECO:0007669"/>
    <property type="project" value="InterPro"/>
</dbReference>
<dbReference type="Pfam" id="PF07475">
    <property type="entry name" value="Hpr_kinase_C"/>
    <property type="match status" value="1"/>
</dbReference>
<reference evidence="2 3" key="1">
    <citation type="submission" date="2018-08" db="EMBL/GenBank/DDBJ databases">
        <title>Komagataeibacter sp. AV 382.</title>
        <authorList>
            <person name="Skraban J."/>
            <person name="Trcek J."/>
        </authorList>
    </citation>
    <scope>NUCLEOTIDE SEQUENCE [LARGE SCALE GENOMIC DNA]</scope>
    <source>
        <strain evidence="2 3">AV 382</strain>
    </source>
</reference>
<protein>
    <submittedName>
        <fullName evidence="2">Phosphotransferase</fullName>
    </submittedName>
</protein>
<accession>A0A371Z329</accession>
<dbReference type="GO" id="GO:0005524">
    <property type="term" value="F:ATP binding"/>
    <property type="evidence" value="ECO:0007669"/>
    <property type="project" value="InterPro"/>
</dbReference>
<evidence type="ECO:0000313" key="3">
    <source>
        <dbReference type="Proteomes" id="UP000262371"/>
    </source>
</evidence>
<keyword evidence="2" id="KW-0808">Transferase</keyword>
<comment type="caution">
    <text evidence="2">The sequence shown here is derived from an EMBL/GenBank/DDBJ whole genome shotgun (WGS) entry which is preliminary data.</text>
</comment>
<organism evidence="2 3">
    <name type="scientific">Komagataeibacter melaceti</name>
    <dbReference type="NCBI Taxonomy" id="2766577"/>
    <lineage>
        <taxon>Bacteria</taxon>
        <taxon>Pseudomonadati</taxon>
        <taxon>Pseudomonadota</taxon>
        <taxon>Alphaproteobacteria</taxon>
        <taxon>Acetobacterales</taxon>
        <taxon>Acetobacteraceae</taxon>
        <taxon>Komagataeibacter</taxon>
    </lineage>
</organism>
<dbReference type="InterPro" id="IPR027417">
    <property type="entry name" value="P-loop_NTPase"/>
</dbReference>
<feature type="domain" description="HPr kinase/phosphorylase C-terminal" evidence="1">
    <location>
        <begin position="5"/>
        <end position="75"/>
    </location>
</feature>